<accession>A0ABQ6K5W1</accession>
<dbReference type="EMBL" id="BSVB01000001">
    <property type="protein sequence ID" value="GMA94176.1"/>
    <property type="molecule type" value="Genomic_DNA"/>
</dbReference>
<keyword evidence="6" id="KW-0449">Lipoprotein</keyword>
<evidence type="ECO:0000256" key="6">
    <source>
        <dbReference type="ARBA" id="ARBA00023288"/>
    </source>
</evidence>
<comment type="subcellular location">
    <subcellularLocation>
        <location evidence="1">Membrane</location>
        <topology evidence="1">Lipid-anchor</topology>
    </subcellularLocation>
</comment>
<evidence type="ECO:0000256" key="1">
    <source>
        <dbReference type="ARBA" id="ARBA00004635"/>
    </source>
</evidence>
<proteinExistence type="inferred from homology"/>
<evidence type="ECO:0000256" key="5">
    <source>
        <dbReference type="ARBA" id="ARBA00023139"/>
    </source>
</evidence>
<organism evidence="7 8">
    <name type="scientific">Pseudolysinimonas kribbensis</name>
    <dbReference type="NCBI Taxonomy" id="433641"/>
    <lineage>
        <taxon>Bacteria</taxon>
        <taxon>Bacillati</taxon>
        <taxon>Actinomycetota</taxon>
        <taxon>Actinomycetes</taxon>
        <taxon>Micrococcales</taxon>
        <taxon>Microbacteriaceae</taxon>
        <taxon>Pseudolysinimonas</taxon>
    </lineage>
</organism>
<keyword evidence="8" id="KW-1185">Reference proteome</keyword>
<dbReference type="Gene3D" id="3.40.190.10">
    <property type="entry name" value="Periplasmic binding protein-like II"/>
    <property type="match status" value="2"/>
</dbReference>
<keyword evidence="5" id="KW-0564">Palmitate</keyword>
<protein>
    <submittedName>
        <fullName evidence="7">ABC transporter substrate-binding protein</fullName>
    </submittedName>
</protein>
<evidence type="ECO:0000313" key="8">
    <source>
        <dbReference type="Proteomes" id="UP001157034"/>
    </source>
</evidence>
<reference evidence="8" key="1">
    <citation type="journal article" date="2019" name="Int. J. Syst. Evol. Microbiol.">
        <title>The Global Catalogue of Microorganisms (GCM) 10K type strain sequencing project: providing services to taxonomists for standard genome sequencing and annotation.</title>
        <authorList>
            <consortium name="The Broad Institute Genomics Platform"/>
            <consortium name="The Broad Institute Genome Sequencing Center for Infectious Disease"/>
            <person name="Wu L."/>
            <person name="Ma J."/>
        </authorList>
    </citation>
    <scope>NUCLEOTIDE SEQUENCE [LARGE SCALE GENOMIC DNA]</scope>
    <source>
        <strain evidence="8">NBRC 108894</strain>
    </source>
</reference>
<keyword evidence="3" id="KW-0732">Signal</keyword>
<sequence>MVVAIIVNIAKPADAAGASRSAGTPTTVSIGVSDASQPYWQVYSALAKKKLGVTVKLVNFSDYSQPNPALAQKQTDLNSFQHVEFLAVYNVTNHQDLQPIGATVTVPLPLYSLRYSSVSALPANAKIAIPNDQVNQARGLLVLQSAGLVTLRDGGTAFSTINDVVSKKVEISTVDAAQTAGALQSGSVDAAIINNNFATAAKLPTGDRIAKDDPSSSAARNYVNFFAARKADAKNPLYLKLAALYHDPSVEKAVQEADGGVAVFSDATAAQLQAQLKKTEADARAAGVGK</sequence>
<dbReference type="PANTHER" id="PTHR30429:SF1">
    <property type="entry name" value="D-METHIONINE-BINDING LIPOPROTEIN METQ-RELATED"/>
    <property type="match status" value="1"/>
</dbReference>
<comment type="caution">
    <text evidence="7">The sequence shown here is derived from an EMBL/GenBank/DDBJ whole genome shotgun (WGS) entry which is preliminary data.</text>
</comment>
<dbReference type="Proteomes" id="UP001157034">
    <property type="component" value="Unassembled WGS sequence"/>
</dbReference>
<dbReference type="PANTHER" id="PTHR30429">
    <property type="entry name" value="D-METHIONINE-BINDING LIPOPROTEIN METQ"/>
    <property type="match status" value="1"/>
</dbReference>
<keyword evidence="4" id="KW-0472">Membrane</keyword>
<dbReference type="InterPro" id="IPR004872">
    <property type="entry name" value="Lipoprotein_NlpA"/>
</dbReference>
<evidence type="ECO:0000313" key="7">
    <source>
        <dbReference type="EMBL" id="GMA94176.1"/>
    </source>
</evidence>
<evidence type="ECO:0000256" key="4">
    <source>
        <dbReference type="ARBA" id="ARBA00023136"/>
    </source>
</evidence>
<comment type="similarity">
    <text evidence="2">Belongs to the NlpA lipoprotein family.</text>
</comment>
<dbReference type="SUPFAM" id="SSF53850">
    <property type="entry name" value="Periplasmic binding protein-like II"/>
    <property type="match status" value="1"/>
</dbReference>
<dbReference type="RefSeq" id="WP_284253172.1">
    <property type="nucleotide sequence ID" value="NZ_BSVB01000001.1"/>
</dbReference>
<dbReference type="Pfam" id="PF03180">
    <property type="entry name" value="Lipoprotein_9"/>
    <property type="match status" value="1"/>
</dbReference>
<name>A0ABQ6K5W1_9MICO</name>
<gene>
    <name evidence="7" type="ORF">GCM10025881_10000</name>
</gene>
<evidence type="ECO:0000256" key="2">
    <source>
        <dbReference type="ARBA" id="ARBA00008973"/>
    </source>
</evidence>
<evidence type="ECO:0000256" key="3">
    <source>
        <dbReference type="ARBA" id="ARBA00022729"/>
    </source>
</evidence>